<protein>
    <submittedName>
        <fullName evidence="3">von Willebrand factor type A domain containing protein</fullName>
    </submittedName>
</protein>
<reference evidence="3" key="1">
    <citation type="submission" date="2006-10" db="EMBL/GenBank/DDBJ databases">
        <authorList>
            <person name="Amadeo P."/>
            <person name="Zhao Q."/>
            <person name="Wortman J."/>
            <person name="Fraser-Liggett C."/>
            <person name="Carlton J."/>
        </authorList>
    </citation>
    <scope>NUCLEOTIDE SEQUENCE</scope>
    <source>
        <strain evidence="3">G3</strain>
    </source>
</reference>
<dbReference type="Pfam" id="PF13768">
    <property type="entry name" value="VWA_3"/>
    <property type="match status" value="1"/>
</dbReference>
<gene>
    <name evidence="3" type="ORF">TVAG_235410</name>
</gene>
<evidence type="ECO:0000259" key="2">
    <source>
        <dbReference type="PROSITE" id="PS51468"/>
    </source>
</evidence>
<evidence type="ECO:0000313" key="3">
    <source>
        <dbReference type="EMBL" id="EAY17659.1"/>
    </source>
</evidence>
<dbReference type="SMR" id="A2DPQ9"/>
<evidence type="ECO:0000313" key="4">
    <source>
        <dbReference type="Proteomes" id="UP000001542"/>
    </source>
</evidence>
<dbReference type="SMART" id="SM00327">
    <property type="entry name" value="VWA"/>
    <property type="match status" value="1"/>
</dbReference>
<dbReference type="Gene3D" id="3.40.50.410">
    <property type="entry name" value="von Willebrand factor, type A domain"/>
    <property type="match status" value="1"/>
</dbReference>
<dbReference type="Proteomes" id="UP000001542">
    <property type="component" value="Unassembled WGS sequence"/>
</dbReference>
<keyword evidence="4" id="KW-1185">Reference proteome</keyword>
<dbReference type="RefSeq" id="XP_001329794.1">
    <property type="nucleotide sequence ID" value="XM_001329759.1"/>
</dbReference>
<dbReference type="STRING" id="5722.A2DPQ9"/>
<feature type="domain" description="VIT" evidence="2">
    <location>
        <begin position="1"/>
        <end position="110"/>
    </location>
</feature>
<dbReference type="eggNOG" id="ENOG502QRPK">
    <property type="taxonomic scope" value="Eukaryota"/>
</dbReference>
<dbReference type="PROSITE" id="PS51468">
    <property type="entry name" value="VIT"/>
    <property type="match status" value="1"/>
</dbReference>
<proteinExistence type="predicted"/>
<dbReference type="PANTHER" id="PTHR45737:SF6">
    <property type="entry name" value="VON WILLEBRAND FACTOR A DOMAIN-CONTAINING PROTEIN 5A"/>
    <property type="match status" value="1"/>
</dbReference>
<dbReference type="EMBL" id="DS113228">
    <property type="protein sequence ID" value="EAY17659.1"/>
    <property type="molecule type" value="Genomic_DNA"/>
</dbReference>
<name>A2DPQ9_TRIV3</name>
<evidence type="ECO:0000259" key="1">
    <source>
        <dbReference type="PROSITE" id="PS50234"/>
    </source>
</evidence>
<dbReference type="VEuPathDB" id="TrichDB:TVAGG3_0934660"/>
<accession>A2DPQ9</accession>
<dbReference type="InterPro" id="IPR002035">
    <property type="entry name" value="VWF_A"/>
</dbReference>
<dbReference type="AlphaFoldDB" id="A2DPQ9"/>
<dbReference type="OrthoDB" id="1729737at2759"/>
<dbReference type="InterPro" id="IPR036465">
    <property type="entry name" value="vWFA_dom_sf"/>
</dbReference>
<dbReference type="PROSITE" id="PS50234">
    <property type="entry name" value="VWFA"/>
    <property type="match status" value="1"/>
</dbReference>
<dbReference type="Pfam" id="PF08487">
    <property type="entry name" value="VIT"/>
    <property type="match status" value="1"/>
</dbReference>
<dbReference type="OMA" id="DTMSANY"/>
<dbReference type="InParanoid" id="A2DPQ9"/>
<reference evidence="3" key="2">
    <citation type="journal article" date="2007" name="Science">
        <title>Draft genome sequence of the sexually transmitted pathogen Trichomonas vaginalis.</title>
        <authorList>
            <person name="Carlton J.M."/>
            <person name="Hirt R.P."/>
            <person name="Silva J.C."/>
            <person name="Delcher A.L."/>
            <person name="Schatz M."/>
            <person name="Zhao Q."/>
            <person name="Wortman J.R."/>
            <person name="Bidwell S.L."/>
            <person name="Alsmark U.C.M."/>
            <person name="Besteiro S."/>
            <person name="Sicheritz-Ponten T."/>
            <person name="Noel C.J."/>
            <person name="Dacks J.B."/>
            <person name="Foster P.G."/>
            <person name="Simillion C."/>
            <person name="Van de Peer Y."/>
            <person name="Miranda-Saavedra D."/>
            <person name="Barton G.J."/>
            <person name="Westrop G.D."/>
            <person name="Mueller S."/>
            <person name="Dessi D."/>
            <person name="Fiori P.L."/>
            <person name="Ren Q."/>
            <person name="Paulsen I."/>
            <person name="Zhang H."/>
            <person name="Bastida-Corcuera F.D."/>
            <person name="Simoes-Barbosa A."/>
            <person name="Brown M.T."/>
            <person name="Hayes R.D."/>
            <person name="Mukherjee M."/>
            <person name="Okumura C.Y."/>
            <person name="Schneider R."/>
            <person name="Smith A.J."/>
            <person name="Vanacova S."/>
            <person name="Villalvazo M."/>
            <person name="Haas B.J."/>
            <person name="Pertea M."/>
            <person name="Feldblyum T.V."/>
            <person name="Utterback T.R."/>
            <person name="Shu C.L."/>
            <person name="Osoegawa K."/>
            <person name="de Jong P.J."/>
            <person name="Hrdy I."/>
            <person name="Horvathova L."/>
            <person name="Zubacova Z."/>
            <person name="Dolezal P."/>
            <person name="Malik S.B."/>
            <person name="Logsdon J.M. Jr."/>
            <person name="Henze K."/>
            <person name="Gupta A."/>
            <person name="Wang C.C."/>
            <person name="Dunne R.L."/>
            <person name="Upcroft J.A."/>
            <person name="Upcroft P."/>
            <person name="White O."/>
            <person name="Salzberg S.L."/>
            <person name="Tang P."/>
            <person name="Chiu C.-H."/>
            <person name="Lee Y.-S."/>
            <person name="Embley T.M."/>
            <person name="Coombs G.H."/>
            <person name="Mottram J.C."/>
            <person name="Tachezy J."/>
            <person name="Fraser-Liggett C.M."/>
            <person name="Johnson P.J."/>
        </authorList>
    </citation>
    <scope>NUCLEOTIDE SEQUENCE [LARGE SCALE GENOMIC DNA]</scope>
    <source>
        <strain evidence="3">G3</strain>
    </source>
</reference>
<dbReference type="PANTHER" id="PTHR45737">
    <property type="entry name" value="VON WILLEBRAND FACTOR A DOMAIN-CONTAINING PROTEIN 5A"/>
    <property type="match status" value="1"/>
</dbReference>
<organism evidence="3 4">
    <name type="scientific">Trichomonas vaginalis (strain ATCC PRA-98 / G3)</name>
    <dbReference type="NCBI Taxonomy" id="412133"/>
    <lineage>
        <taxon>Eukaryota</taxon>
        <taxon>Metamonada</taxon>
        <taxon>Parabasalia</taxon>
        <taxon>Trichomonadida</taxon>
        <taxon>Trichomonadidae</taxon>
        <taxon>Trichomonas</taxon>
    </lineage>
</organism>
<dbReference type="KEGG" id="tva:4775676"/>
<sequence>MDINMNLEGSNLQIDFRLQYRNNNPNTLTEAKLIFPMDTDMTVSDVFMSANNKTFISYAEEKQKASETYNEMKTNNKTALLVSQKQDRLSINLCAIPPNSDIDISFTMYTSLPTVFSPSNELFFNRVSLPLTLFPRYKLTPNTGSEQAPETVIGSTTYKFNLKFTIPKDSKFETKMEDYSIEGNVMTLKTIPTTDFNVDVFLNKNPVSVKEITGNTQVVNFKINPLNYLSNRKTDVKSIVFLLDCSGSMTIDNRIENAIKAMDLFLHSLEPGVKFEIVRFGSTFNSLFDFKLTEYNDDSLNTALAFIKGTSANLGGTEIFNPIKQIYNELSPDVLFVLTDGAVDNSQAVLDFVRDSSTKIFSLGLGAGADMNLVRNLASFTGGVSEHVLDASQLRDSIIRLLEDSTNPTLSNVQIESDCGQPMAHNFRTIPRNSFYELFYYGKAGKCQVKITGESSGEQKEIVMSSDDAQLLDTSKLLHSVFINRATNNNKLTEKETIDLAKRFNIMTRYTSLVLYDNETKHEGISKLEEVDVPVEMFARKMVARAPPPLMNMAKAAPLQDNIMFAANIRRTRSAGAHIQEQSFDGFDADAEKNSFVPEQKKDVDVCDEISSHQKANGDFNDIEMLVKLIKLNEKIDEKDRNLMISILLSYAKNNCAKSFEFIIRKCQKLLESNVGADEANKLLEKASKLIGKN</sequence>
<feature type="domain" description="VWFA" evidence="1">
    <location>
        <begin position="238"/>
        <end position="413"/>
    </location>
</feature>
<dbReference type="InterPro" id="IPR013694">
    <property type="entry name" value="VIT"/>
</dbReference>
<dbReference type="VEuPathDB" id="TrichDB:TVAG_235410"/>
<dbReference type="SUPFAM" id="SSF53300">
    <property type="entry name" value="vWA-like"/>
    <property type="match status" value="1"/>
</dbReference>